<sequence>MSTVKFDKFAREGNEFINELSDELGHPEDQQQVLTALRAVLHSLRDRITISESFDVISQLPMMLKALYVEQWKYQEKPNKFDSVEEFKNDVKERQKKYGEDQFDWGISTEDIIVRTIGKLGKYIDKGQMKHIEEQLPKELKSLITSV</sequence>
<name>A0ABW9RWJ7_9BACT</name>
<evidence type="ECO:0000313" key="2">
    <source>
        <dbReference type="Proteomes" id="UP000798808"/>
    </source>
</evidence>
<keyword evidence="2" id="KW-1185">Reference proteome</keyword>
<protein>
    <submittedName>
        <fullName evidence="1">DUF2267 domain-containing protein</fullName>
    </submittedName>
</protein>
<dbReference type="InterPro" id="IPR018727">
    <property type="entry name" value="DUF2267"/>
</dbReference>
<comment type="caution">
    <text evidence="1">The sequence shown here is derived from an EMBL/GenBank/DDBJ whole genome shotgun (WGS) entry which is preliminary data.</text>
</comment>
<dbReference type="Proteomes" id="UP000798808">
    <property type="component" value="Unassembled WGS sequence"/>
</dbReference>
<dbReference type="RefSeq" id="WP_155176305.1">
    <property type="nucleotide sequence ID" value="NZ_BAAAFL010000029.1"/>
</dbReference>
<evidence type="ECO:0000313" key="1">
    <source>
        <dbReference type="EMBL" id="MTI28619.1"/>
    </source>
</evidence>
<accession>A0ABW9RWJ7</accession>
<reference evidence="1 2" key="1">
    <citation type="submission" date="2019-02" db="EMBL/GenBank/DDBJ databases">
        <authorList>
            <person name="Goldberg S.R."/>
            <person name="Haltli B.A."/>
            <person name="Correa H."/>
            <person name="Russell K.G."/>
        </authorList>
    </citation>
    <scope>NUCLEOTIDE SEQUENCE [LARGE SCALE GENOMIC DNA]</scope>
    <source>
        <strain evidence="1 2">JCM 16186</strain>
    </source>
</reference>
<dbReference type="Gene3D" id="1.10.490.110">
    <property type="entry name" value="Uncharacterized conserved protein DUF2267"/>
    <property type="match status" value="1"/>
</dbReference>
<proteinExistence type="predicted"/>
<dbReference type="InterPro" id="IPR038282">
    <property type="entry name" value="DUF2267_sf"/>
</dbReference>
<gene>
    <name evidence="1" type="ORF">E1163_26915</name>
</gene>
<dbReference type="Pfam" id="PF10025">
    <property type="entry name" value="DUF2267"/>
    <property type="match status" value="1"/>
</dbReference>
<organism evidence="1 2">
    <name type="scientific">Fulvivirga kasyanovii</name>
    <dbReference type="NCBI Taxonomy" id="396812"/>
    <lineage>
        <taxon>Bacteria</taxon>
        <taxon>Pseudomonadati</taxon>
        <taxon>Bacteroidota</taxon>
        <taxon>Cytophagia</taxon>
        <taxon>Cytophagales</taxon>
        <taxon>Fulvivirgaceae</taxon>
        <taxon>Fulvivirga</taxon>
    </lineage>
</organism>
<dbReference type="EMBL" id="SMLW01000668">
    <property type="protein sequence ID" value="MTI28619.1"/>
    <property type="molecule type" value="Genomic_DNA"/>
</dbReference>